<dbReference type="InterPro" id="IPR051398">
    <property type="entry name" value="Polysacch_Deacetylase"/>
</dbReference>
<dbReference type="PANTHER" id="PTHR34216:SF3">
    <property type="entry name" value="POLY-BETA-1,6-N-ACETYL-D-GLUCOSAMINE N-DEACETYLASE"/>
    <property type="match status" value="1"/>
</dbReference>
<dbReference type="InterPro" id="IPR011330">
    <property type="entry name" value="Glyco_hydro/deAcase_b/a-brl"/>
</dbReference>
<dbReference type="EMBL" id="BMXP01000004">
    <property type="protein sequence ID" value="GGW87048.1"/>
    <property type="molecule type" value="Genomic_DNA"/>
</dbReference>
<sequence length="329" mass="37594">MAVTSFGKRLLCEVGLTDLLWSLRPTGLYCFNFHRIGNRHDTEFDPCVFSCDSEHLEHYLRFINKHFEMIDIPELHGMIRQGKPLKKRYALITFDDGYRDNYEFAYPILKSLNMRAAFFISTSLIGSATLPWWDEIAWYVKKCAGKNVKLPGYDEPVQIPATITPDTIKSVLQSVKQNFDSLESLLANLHELAGGDTPSYHSKSELFMNWQQLQELVDAGMTIGAHSHSHRILSYLSNQELDFELSHSKALLESKLGIDANTLSYPVGGAHTYNEIVSRKARELGYESAFSFSSKINHNIFENCMELGRFSIDRSFDRTFFKKMCLTSG</sequence>
<dbReference type="Proteomes" id="UP000631300">
    <property type="component" value="Unassembled WGS sequence"/>
</dbReference>
<gene>
    <name evidence="4" type="ORF">GCM10007391_21080</name>
</gene>
<dbReference type="PROSITE" id="PS51677">
    <property type="entry name" value="NODB"/>
    <property type="match status" value="1"/>
</dbReference>
<dbReference type="GO" id="GO:0005975">
    <property type="term" value="P:carbohydrate metabolic process"/>
    <property type="evidence" value="ECO:0007669"/>
    <property type="project" value="InterPro"/>
</dbReference>
<keyword evidence="2" id="KW-0732">Signal</keyword>
<accession>A0A918JL66</accession>
<evidence type="ECO:0000313" key="5">
    <source>
        <dbReference type="Proteomes" id="UP000631300"/>
    </source>
</evidence>
<dbReference type="Gene3D" id="3.20.20.370">
    <property type="entry name" value="Glycoside hydrolase/deacetylase"/>
    <property type="match status" value="1"/>
</dbReference>
<dbReference type="PANTHER" id="PTHR34216">
    <property type="match status" value="1"/>
</dbReference>
<comment type="subcellular location">
    <subcellularLocation>
        <location evidence="1">Secreted</location>
    </subcellularLocation>
</comment>
<comment type="caution">
    <text evidence="4">The sequence shown here is derived from an EMBL/GenBank/DDBJ whole genome shotgun (WGS) entry which is preliminary data.</text>
</comment>
<dbReference type="GO" id="GO:0016810">
    <property type="term" value="F:hydrolase activity, acting on carbon-nitrogen (but not peptide) bonds"/>
    <property type="evidence" value="ECO:0007669"/>
    <property type="project" value="InterPro"/>
</dbReference>
<evidence type="ECO:0000256" key="1">
    <source>
        <dbReference type="ARBA" id="ARBA00004613"/>
    </source>
</evidence>
<evidence type="ECO:0000256" key="2">
    <source>
        <dbReference type="ARBA" id="ARBA00022729"/>
    </source>
</evidence>
<reference evidence="4" key="1">
    <citation type="journal article" date="2014" name="Int. J. Syst. Evol. Microbiol.">
        <title>Complete genome sequence of Corynebacterium casei LMG S-19264T (=DSM 44701T), isolated from a smear-ripened cheese.</title>
        <authorList>
            <consortium name="US DOE Joint Genome Institute (JGI-PGF)"/>
            <person name="Walter F."/>
            <person name="Albersmeier A."/>
            <person name="Kalinowski J."/>
            <person name="Ruckert C."/>
        </authorList>
    </citation>
    <scope>NUCLEOTIDE SEQUENCE</scope>
    <source>
        <strain evidence="4">KCTC 22164</strain>
    </source>
</reference>
<dbReference type="CDD" id="cd10918">
    <property type="entry name" value="CE4_NodB_like_5s_6s"/>
    <property type="match status" value="1"/>
</dbReference>
<dbReference type="InterPro" id="IPR002509">
    <property type="entry name" value="NODB_dom"/>
</dbReference>
<keyword evidence="5" id="KW-1185">Reference proteome</keyword>
<protein>
    <recommendedName>
        <fullName evidence="3">NodB homology domain-containing protein</fullName>
    </recommendedName>
</protein>
<feature type="domain" description="NodB homology" evidence="3">
    <location>
        <begin position="88"/>
        <end position="329"/>
    </location>
</feature>
<reference evidence="4" key="2">
    <citation type="submission" date="2020-09" db="EMBL/GenBank/DDBJ databases">
        <authorList>
            <person name="Sun Q."/>
            <person name="Kim S."/>
        </authorList>
    </citation>
    <scope>NUCLEOTIDE SEQUENCE</scope>
    <source>
        <strain evidence="4">KCTC 22164</strain>
    </source>
</reference>
<dbReference type="Pfam" id="PF01522">
    <property type="entry name" value="Polysacc_deac_1"/>
    <property type="match status" value="1"/>
</dbReference>
<name>A0A918JL66_9ALTE</name>
<proteinExistence type="predicted"/>
<organism evidence="4 5">
    <name type="scientific">Alteromonas halophila</name>
    <dbReference type="NCBI Taxonomy" id="516698"/>
    <lineage>
        <taxon>Bacteria</taxon>
        <taxon>Pseudomonadati</taxon>
        <taxon>Pseudomonadota</taxon>
        <taxon>Gammaproteobacteria</taxon>
        <taxon>Alteromonadales</taxon>
        <taxon>Alteromonadaceae</taxon>
        <taxon>Alteromonas/Salinimonas group</taxon>
        <taxon>Alteromonas</taxon>
    </lineage>
</organism>
<evidence type="ECO:0000259" key="3">
    <source>
        <dbReference type="PROSITE" id="PS51677"/>
    </source>
</evidence>
<evidence type="ECO:0000313" key="4">
    <source>
        <dbReference type="EMBL" id="GGW87048.1"/>
    </source>
</evidence>
<dbReference type="SUPFAM" id="SSF88713">
    <property type="entry name" value="Glycoside hydrolase/deacetylase"/>
    <property type="match status" value="1"/>
</dbReference>
<dbReference type="RefSeq" id="WP_189406234.1">
    <property type="nucleotide sequence ID" value="NZ_BMXP01000004.1"/>
</dbReference>
<dbReference type="GO" id="GO:0005576">
    <property type="term" value="C:extracellular region"/>
    <property type="evidence" value="ECO:0007669"/>
    <property type="project" value="UniProtKB-SubCell"/>
</dbReference>
<dbReference type="AlphaFoldDB" id="A0A918JL66"/>